<dbReference type="Proteomes" id="UP001642409">
    <property type="component" value="Unassembled WGS sequence"/>
</dbReference>
<keyword evidence="3" id="KW-1185">Reference proteome</keyword>
<evidence type="ECO:0000313" key="3">
    <source>
        <dbReference type="Proteomes" id="UP001642409"/>
    </source>
</evidence>
<sequence>MYYQLNDQSICISDDKQGIMCENNLSQFNQNIRQVQVNGNMQLFFIDKVFDSIYAQNCVLCISDLQFCSLIIKDCIIQDCAIQYRVTSLHLIDSTLIKSISNTITIEYRKPSSIYKYPSQLTSLKLFDQKVDLKQLEGDFNSIFFVNCQFSNKCSQKLNCKTLNVNSCDNFDLNVFQNVQCEMNVTMNAIGQKFAQQNNNRQLNLTLKFMIIDFSKIKGRFKTLNLVNCELKGKSSKDIICDTLSLENTTKIENKMIENAKIGTFMIKNSSKHQINLKQLKNIHGELIELQNQTVDLQDLQNWKEIVLNQCTLKYFLPKQSKCKVQLIKCKITDCQNIFDTEVIKYIMNITNAELNTVEIIQNAYKLENIIEISHNNENKTEISNIFKVGQLITIANQCQKFSYTLLSNELQFCDYSNMGQPKMKLDTGIFADLSSVRQNKLQRLTINNSTINLDLLQGHWEAIVFSGNSQFVGLLNKAYFSSQQFSLKSFYPVNFMSSFKFNSINSLSLQLTGHDDYTIDLASFNQISKIKELSLQQMTINFTGFKQQVEYLHLTWCQIIGQIDEKLKILFLDLHGIQNIDQFINITVSKLKITKCQYISLPLQCTYLECWESTITNVPNISYDNLEEIGVMHSDLFLSIKNVPNLKQVEGNMPYLQGFIKCKNGVIDKQPMKALQITKNAKIQLAQKLTTYFNLISKQCSIKSCLE</sequence>
<accession>A0AA86UYX3</accession>
<comment type="caution">
    <text evidence="1">The sequence shown here is derived from an EMBL/GenBank/DDBJ whole genome shotgun (WGS) entry which is preliminary data.</text>
</comment>
<dbReference type="EMBL" id="CATOUU010001064">
    <property type="protein sequence ID" value="CAI9969926.1"/>
    <property type="molecule type" value="Genomic_DNA"/>
</dbReference>
<reference evidence="1" key="1">
    <citation type="submission" date="2023-06" db="EMBL/GenBank/DDBJ databases">
        <authorList>
            <person name="Kurt Z."/>
        </authorList>
    </citation>
    <scope>NUCLEOTIDE SEQUENCE</scope>
</reference>
<name>A0AA86UYX3_9EUKA</name>
<reference evidence="2 3" key="2">
    <citation type="submission" date="2024-07" db="EMBL/GenBank/DDBJ databases">
        <authorList>
            <person name="Akdeniz Z."/>
        </authorList>
    </citation>
    <scope>NUCLEOTIDE SEQUENCE [LARGE SCALE GENOMIC DNA]</scope>
</reference>
<proteinExistence type="predicted"/>
<gene>
    <name evidence="2" type="ORF">HINF_LOCUS16490</name>
    <name evidence="1" type="ORF">HINF_LOCUS57571</name>
</gene>
<dbReference type="AlphaFoldDB" id="A0AA86UYX3"/>
<protein>
    <submittedName>
        <fullName evidence="2">Hypothetical_protein</fullName>
    </submittedName>
</protein>
<evidence type="ECO:0000313" key="1">
    <source>
        <dbReference type="EMBL" id="CAI9969926.1"/>
    </source>
</evidence>
<dbReference type="EMBL" id="CAXDID020000040">
    <property type="protein sequence ID" value="CAL6000000.1"/>
    <property type="molecule type" value="Genomic_DNA"/>
</dbReference>
<evidence type="ECO:0000313" key="2">
    <source>
        <dbReference type="EMBL" id="CAL6000000.1"/>
    </source>
</evidence>
<organism evidence="1">
    <name type="scientific">Hexamita inflata</name>
    <dbReference type="NCBI Taxonomy" id="28002"/>
    <lineage>
        <taxon>Eukaryota</taxon>
        <taxon>Metamonada</taxon>
        <taxon>Diplomonadida</taxon>
        <taxon>Hexamitidae</taxon>
        <taxon>Hexamitinae</taxon>
        <taxon>Hexamita</taxon>
    </lineage>
</organism>